<dbReference type="InterPro" id="IPR013083">
    <property type="entry name" value="Znf_RING/FYVE/PHD"/>
</dbReference>
<dbReference type="SMART" id="SM00184">
    <property type="entry name" value="RING"/>
    <property type="match status" value="1"/>
</dbReference>
<comment type="caution">
    <text evidence="7">The sequence shown here is derived from an EMBL/GenBank/DDBJ whole genome shotgun (WGS) entry which is preliminary data.</text>
</comment>
<dbReference type="InterPro" id="IPR001841">
    <property type="entry name" value="Znf_RING"/>
</dbReference>
<feature type="domain" description="RING-type" evidence="6">
    <location>
        <begin position="226"/>
        <end position="264"/>
    </location>
</feature>
<dbReference type="Gene3D" id="3.30.40.10">
    <property type="entry name" value="Zinc/RING finger domain, C3HC4 (zinc finger)"/>
    <property type="match status" value="1"/>
</dbReference>
<dbReference type="Pfam" id="PF13923">
    <property type="entry name" value="zf-C3HC4_2"/>
    <property type="match status" value="1"/>
</dbReference>
<evidence type="ECO:0000256" key="1">
    <source>
        <dbReference type="ARBA" id="ARBA00022723"/>
    </source>
</evidence>
<accession>A0AA39JGP0</accession>
<dbReference type="GO" id="GO:0032183">
    <property type="term" value="F:SUMO binding"/>
    <property type="evidence" value="ECO:0007669"/>
    <property type="project" value="TreeGrafter"/>
</dbReference>
<dbReference type="Proteomes" id="UP001175226">
    <property type="component" value="Unassembled WGS sequence"/>
</dbReference>
<keyword evidence="2 4" id="KW-0863">Zinc-finger</keyword>
<dbReference type="InterPro" id="IPR017907">
    <property type="entry name" value="Znf_RING_CS"/>
</dbReference>
<dbReference type="GO" id="GO:0061630">
    <property type="term" value="F:ubiquitin protein ligase activity"/>
    <property type="evidence" value="ECO:0007669"/>
    <property type="project" value="InterPro"/>
</dbReference>
<dbReference type="PROSITE" id="PS00028">
    <property type="entry name" value="ZINC_FINGER_C2H2_1"/>
    <property type="match status" value="1"/>
</dbReference>
<feature type="compositionally biased region" description="Acidic residues" evidence="5">
    <location>
        <begin position="136"/>
        <end position="193"/>
    </location>
</feature>
<evidence type="ECO:0000256" key="3">
    <source>
        <dbReference type="ARBA" id="ARBA00022833"/>
    </source>
</evidence>
<dbReference type="InterPro" id="IPR013087">
    <property type="entry name" value="Znf_C2H2_type"/>
</dbReference>
<dbReference type="GO" id="GO:0006511">
    <property type="term" value="P:ubiquitin-dependent protein catabolic process"/>
    <property type="evidence" value="ECO:0007669"/>
    <property type="project" value="TreeGrafter"/>
</dbReference>
<dbReference type="PROSITE" id="PS00518">
    <property type="entry name" value="ZF_RING_1"/>
    <property type="match status" value="1"/>
</dbReference>
<protein>
    <recommendedName>
        <fullName evidence="6">RING-type domain-containing protein</fullName>
    </recommendedName>
</protein>
<reference evidence="7" key="1">
    <citation type="submission" date="2023-06" db="EMBL/GenBank/DDBJ databases">
        <authorList>
            <consortium name="Lawrence Berkeley National Laboratory"/>
            <person name="Ahrendt S."/>
            <person name="Sahu N."/>
            <person name="Indic B."/>
            <person name="Wong-Bajracharya J."/>
            <person name="Merenyi Z."/>
            <person name="Ke H.-M."/>
            <person name="Monk M."/>
            <person name="Kocsube S."/>
            <person name="Drula E."/>
            <person name="Lipzen A."/>
            <person name="Balint B."/>
            <person name="Henrissat B."/>
            <person name="Andreopoulos B."/>
            <person name="Martin F.M."/>
            <person name="Harder C.B."/>
            <person name="Rigling D."/>
            <person name="Ford K.L."/>
            <person name="Foster G.D."/>
            <person name="Pangilinan J."/>
            <person name="Papanicolaou A."/>
            <person name="Barry K."/>
            <person name="LaButti K."/>
            <person name="Viragh M."/>
            <person name="Koriabine M."/>
            <person name="Yan M."/>
            <person name="Riley R."/>
            <person name="Champramary S."/>
            <person name="Plett K.L."/>
            <person name="Tsai I.J."/>
            <person name="Slot J."/>
            <person name="Sipos G."/>
            <person name="Plett J."/>
            <person name="Nagy L.G."/>
            <person name="Grigoriev I.V."/>
        </authorList>
    </citation>
    <scope>NUCLEOTIDE SEQUENCE</scope>
    <source>
        <strain evidence="7">FPL87.14</strain>
    </source>
</reference>
<dbReference type="AlphaFoldDB" id="A0AA39JGP0"/>
<organism evidence="7 8">
    <name type="scientific">Armillaria borealis</name>
    <dbReference type="NCBI Taxonomy" id="47425"/>
    <lineage>
        <taxon>Eukaryota</taxon>
        <taxon>Fungi</taxon>
        <taxon>Dikarya</taxon>
        <taxon>Basidiomycota</taxon>
        <taxon>Agaricomycotina</taxon>
        <taxon>Agaricomycetes</taxon>
        <taxon>Agaricomycetidae</taxon>
        <taxon>Agaricales</taxon>
        <taxon>Marasmiineae</taxon>
        <taxon>Physalacriaceae</taxon>
        <taxon>Armillaria</taxon>
    </lineage>
</organism>
<feature type="compositionally biased region" description="Acidic residues" evidence="5">
    <location>
        <begin position="208"/>
        <end position="219"/>
    </location>
</feature>
<evidence type="ECO:0000313" key="8">
    <source>
        <dbReference type="Proteomes" id="UP001175226"/>
    </source>
</evidence>
<dbReference type="GO" id="GO:0140082">
    <property type="term" value="F:SUMO-ubiquitin ligase activity"/>
    <property type="evidence" value="ECO:0007669"/>
    <property type="project" value="TreeGrafter"/>
</dbReference>
<gene>
    <name evidence="7" type="ORF">EV421DRAFT_2035932</name>
</gene>
<dbReference type="PROSITE" id="PS50089">
    <property type="entry name" value="ZF_RING_2"/>
    <property type="match status" value="1"/>
</dbReference>
<dbReference type="PANTHER" id="PTHR47094:SF1">
    <property type="entry name" value="RING-TYPE E3 UBIQUITIN TRANSFERASE"/>
    <property type="match status" value="1"/>
</dbReference>
<name>A0AA39JGP0_9AGAR</name>
<dbReference type="InterPro" id="IPR049627">
    <property type="entry name" value="SLX8"/>
</dbReference>
<evidence type="ECO:0000256" key="5">
    <source>
        <dbReference type="SAM" id="MobiDB-lite"/>
    </source>
</evidence>
<keyword evidence="8" id="KW-1185">Reference proteome</keyword>
<dbReference type="EMBL" id="JAUEPT010000027">
    <property type="protein sequence ID" value="KAK0442094.1"/>
    <property type="molecule type" value="Genomic_DNA"/>
</dbReference>
<dbReference type="PANTHER" id="PTHR47094">
    <property type="entry name" value="ELFLESS, ISOFORM B"/>
    <property type="match status" value="1"/>
</dbReference>
<evidence type="ECO:0000259" key="6">
    <source>
        <dbReference type="PROSITE" id="PS50089"/>
    </source>
</evidence>
<evidence type="ECO:0000313" key="7">
    <source>
        <dbReference type="EMBL" id="KAK0442094.1"/>
    </source>
</evidence>
<sequence>MSKTWENTHTNERYKIGALCSLDPHNYNTLKHQQQPPSNQPAIIIYHHVYRYDTLDGVYCALCDQYFFDKRQRAEHIMNANDHPECWRCGRRFLNGQILRRHCVTAPNHHYCVPCDKHCRTAAGFRVHMEQVHSSDDDDSDDDNSEEEDYYDLEDGWEDERGEEEYPDEVSESGDEPLDTSWEDSNEYDFEDPEYLRLPPSFSAATTDDAEESDEEDVEEMSSFSCPMCQKEHTTLYATPCGHVYCVRCIRAALKYTEACPVCDERAIEDQLRKIYISQE</sequence>
<evidence type="ECO:0000256" key="2">
    <source>
        <dbReference type="ARBA" id="ARBA00022771"/>
    </source>
</evidence>
<dbReference type="GO" id="GO:0033768">
    <property type="term" value="C:SUMO-targeted ubiquitin ligase complex"/>
    <property type="evidence" value="ECO:0007669"/>
    <property type="project" value="TreeGrafter"/>
</dbReference>
<keyword evidence="3" id="KW-0862">Zinc</keyword>
<dbReference type="SMART" id="SM00355">
    <property type="entry name" value="ZnF_C2H2"/>
    <property type="match status" value="3"/>
</dbReference>
<feature type="region of interest" description="Disordered" evidence="5">
    <location>
        <begin position="131"/>
        <end position="219"/>
    </location>
</feature>
<evidence type="ECO:0000256" key="4">
    <source>
        <dbReference type="PROSITE-ProRule" id="PRU00175"/>
    </source>
</evidence>
<keyword evidence="1" id="KW-0479">Metal-binding</keyword>
<dbReference type="GO" id="GO:0008270">
    <property type="term" value="F:zinc ion binding"/>
    <property type="evidence" value="ECO:0007669"/>
    <property type="project" value="UniProtKB-KW"/>
</dbReference>
<proteinExistence type="predicted"/>
<dbReference type="SUPFAM" id="SSF57850">
    <property type="entry name" value="RING/U-box"/>
    <property type="match status" value="1"/>
</dbReference>